<dbReference type="PANTHER" id="PTHR37326:SF1">
    <property type="entry name" value="BLL3975 PROTEIN"/>
    <property type="match status" value="1"/>
</dbReference>
<dbReference type="InterPro" id="IPR053138">
    <property type="entry name" value="N-alpha-Ac-DABA_deacetylase"/>
</dbReference>
<evidence type="ECO:0000256" key="4">
    <source>
        <dbReference type="ARBA" id="ARBA00022833"/>
    </source>
</evidence>
<evidence type="ECO:0000259" key="5">
    <source>
        <dbReference type="Pfam" id="PF24827"/>
    </source>
</evidence>
<accession>A0A1B2EPC9</accession>
<dbReference type="InterPro" id="IPR055438">
    <property type="entry name" value="AstE_AspA_cat"/>
</dbReference>
<reference evidence="6" key="1">
    <citation type="submission" date="2016-07" db="EMBL/GenBank/DDBJ databases">
        <title>Microvirga ossetica sp. nov. a new species of rhizobia isolated from root nodules of the legume species Vicia alpestris Steven originated from North Ossetia region in the Caucasus.</title>
        <authorList>
            <person name="Safronova V.I."/>
            <person name="Kuznetsova I.G."/>
            <person name="Sazanova A.L."/>
            <person name="Belimov A."/>
            <person name="Andronov E."/>
            <person name="Osledkin Y.S."/>
            <person name="Onishchuk O.P."/>
            <person name="Kurchak O.N."/>
            <person name="Shaposhnikov A.I."/>
            <person name="Willems A."/>
            <person name="Tikhonovich I.A."/>
        </authorList>
    </citation>
    <scope>NUCLEOTIDE SEQUENCE [LARGE SCALE GENOMIC DNA]</scope>
    <source>
        <strain evidence="6">V5/3M</strain>
    </source>
</reference>
<dbReference type="PANTHER" id="PTHR37326">
    <property type="entry name" value="BLL3975 PROTEIN"/>
    <property type="match status" value="1"/>
</dbReference>
<dbReference type="GO" id="GO:0016788">
    <property type="term" value="F:hydrolase activity, acting on ester bonds"/>
    <property type="evidence" value="ECO:0007669"/>
    <property type="project" value="InterPro"/>
</dbReference>
<dbReference type="EMBL" id="CP016616">
    <property type="protein sequence ID" value="ANY81834.1"/>
    <property type="molecule type" value="Genomic_DNA"/>
</dbReference>
<evidence type="ECO:0000256" key="2">
    <source>
        <dbReference type="ARBA" id="ARBA00022723"/>
    </source>
</evidence>
<keyword evidence="2" id="KW-0479">Metal-binding</keyword>
<gene>
    <name evidence="6" type="ORF">BB934_15025</name>
</gene>
<dbReference type="CDD" id="cd06250">
    <property type="entry name" value="M14_PaAOTO_like"/>
    <property type="match status" value="1"/>
</dbReference>
<dbReference type="Pfam" id="PF24827">
    <property type="entry name" value="AstE_AspA_cat"/>
    <property type="match status" value="1"/>
</dbReference>
<dbReference type="GO" id="GO:0046872">
    <property type="term" value="F:metal ion binding"/>
    <property type="evidence" value="ECO:0007669"/>
    <property type="project" value="UniProtKB-KW"/>
</dbReference>
<evidence type="ECO:0000256" key="1">
    <source>
        <dbReference type="ARBA" id="ARBA00001947"/>
    </source>
</evidence>
<proteinExistence type="predicted"/>
<dbReference type="Gene3D" id="3.40.630.10">
    <property type="entry name" value="Zn peptidases"/>
    <property type="match status" value="1"/>
</dbReference>
<organism evidence="6">
    <name type="scientific">Microvirga ossetica</name>
    <dbReference type="NCBI Taxonomy" id="1882682"/>
    <lineage>
        <taxon>Bacteria</taxon>
        <taxon>Pseudomonadati</taxon>
        <taxon>Pseudomonadota</taxon>
        <taxon>Alphaproteobacteria</taxon>
        <taxon>Hyphomicrobiales</taxon>
        <taxon>Methylobacteriaceae</taxon>
        <taxon>Microvirga</taxon>
    </lineage>
</organism>
<dbReference type="RefSeq" id="WP_099512886.1">
    <property type="nucleotide sequence ID" value="NZ_CP016616.1"/>
</dbReference>
<keyword evidence="3" id="KW-0378">Hydrolase</keyword>
<dbReference type="SUPFAM" id="SSF53187">
    <property type="entry name" value="Zn-dependent exopeptidases"/>
    <property type="match status" value="1"/>
</dbReference>
<evidence type="ECO:0000256" key="3">
    <source>
        <dbReference type="ARBA" id="ARBA00022801"/>
    </source>
</evidence>
<dbReference type="OrthoDB" id="9782876at2"/>
<dbReference type="AlphaFoldDB" id="A0A1B2EPC9"/>
<sequence length="371" mass="39379">MRTEQIALSPLAPGASLSLTVQRFGAEGARPQVYIQASLHADEVPGMIVAHHLRERLKALEGEGRIKGEIVLVPSANPIGLAQRVMGDPIGRFNLADGVNFNRGYPHLVPKAAERVEGKLTGDGAANVRLIRKALRAELDAWEPANPAEALKKTLLGLGQEADLVLDLHCDSEAVVHLYTHTQSEEEFAPLSALIGAHAYLLADESGDEPFDEACSRPWAEIAARFSDRPIPFGCHSTTLEFRGERDVDHATAGTDAVAILDYLTLRGIIAGEAPSVPEALCRATPLAASEPVLAPAYGILVFKTEPGTKVKAGEAIAEVIDPLTGAVTPAKAPSDGVMFARIAMRFVTKGMRMAKVAGTEATRTGKLLGA</sequence>
<comment type="cofactor">
    <cofactor evidence="1">
        <name>Zn(2+)</name>
        <dbReference type="ChEBI" id="CHEBI:29105"/>
    </cofactor>
</comment>
<evidence type="ECO:0000313" key="6">
    <source>
        <dbReference type="EMBL" id="ANY81834.1"/>
    </source>
</evidence>
<dbReference type="KEGG" id="moc:BB934_15025"/>
<feature type="domain" description="Succinylglutamate desuccinylase/Aspartoacylase catalytic" evidence="5">
    <location>
        <begin position="31"/>
        <end position="203"/>
    </location>
</feature>
<protein>
    <submittedName>
        <fullName evidence="6">Deacylase</fullName>
    </submittedName>
</protein>
<name>A0A1B2EPC9_9HYPH</name>
<keyword evidence="4" id="KW-0862">Zinc</keyword>